<dbReference type="InterPro" id="IPR000905">
    <property type="entry name" value="Gcp-like_dom"/>
</dbReference>
<dbReference type="GO" id="GO:0016740">
    <property type="term" value="F:transferase activity"/>
    <property type="evidence" value="ECO:0007669"/>
    <property type="project" value="UniProtKB-KW"/>
</dbReference>
<evidence type="ECO:0000313" key="2">
    <source>
        <dbReference type="EMBL" id="RCS59673.1"/>
    </source>
</evidence>
<evidence type="ECO:0000313" key="3">
    <source>
        <dbReference type="Proteomes" id="UP000252357"/>
    </source>
</evidence>
<dbReference type="CDD" id="cd24032">
    <property type="entry name" value="ASKHA_NBD_TsaB"/>
    <property type="match status" value="1"/>
</dbReference>
<keyword evidence="3" id="KW-1185">Reference proteome</keyword>
<dbReference type="GO" id="GO:0005829">
    <property type="term" value="C:cytosol"/>
    <property type="evidence" value="ECO:0007669"/>
    <property type="project" value="TreeGrafter"/>
</dbReference>
<dbReference type="NCBIfam" id="TIGR03725">
    <property type="entry name" value="T6A_YeaZ"/>
    <property type="match status" value="1"/>
</dbReference>
<feature type="domain" description="Gcp-like" evidence="1">
    <location>
        <begin position="59"/>
        <end position="219"/>
    </location>
</feature>
<dbReference type="RefSeq" id="WP_114401820.1">
    <property type="nucleotide sequence ID" value="NZ_QPGB01000001.1"/>
</dbReference>
<organism evidence="2 3">
    <name type="scientific">Parvibium lacunae</name>
    <dbReference type="NCBI Taxonomy" id="1888893"/>
    <lineage>
        <taxon>Bacteria</taxon>
        <taxon>Pseudomonadati</taxon>
        <taxon>Pseudomonadota</taxon>
        <taxon>Betaproteobacteria</taxon>
        <taxon>Burkholderiales</taxon>
        <taxon>Alcaligenaceae</taxon>
        <taxon>Parvibium</taxon>
    </lineage>
</organism>
<dbReference type="InterPro" id="IPR043129">
    <property type="entry name" value="ATPase_NBD"/>
</dbReference>
<proteinExistence type="predicted"/>
<keyword evidence="2" id="KW-0808">Transferase</keyword>
<accession>A0A368L7P3</accession>
<dbReference type="EMBL" id="QPGB01000001">
    <property type="protein sequence ID" value="RCS59673.1"/>
    <property type="molecule type" value="Genomic_DNA"/>
</dbReference>
<reference evidence="2 3" key="1">
    <citation type="journal article" date="2018" name="Int. J. Syst. Evol. Microbiol.">
        <title>Parvibium lacunae gen. nov., sp. nov., a new member of the family Alcaligenaceae isolated from a freshwater pond.</title>
        <authorList>
            <person name="Chen W.M."/>
            <person name="Xie P.B."/>
            <person name="Hsu M.Y."/>
            <person name="Sheu S.Y."/>
        </authorList>
    </citation>
    <scope>NUCLEOTIDE SEQUENCE [LARGE SCALE GENOMIC DNA]</scope>
    <source>
        <strain evidence="2 3">KMB9</strain>
    </source>
</reference>
<dbReference type="AlphaFoldDB" id="A0A368L7P3"/>
<gene>
    <name evidence="2" type="primary">tsaB</name>
    <name evidence="2" type="ORF">DU000_02905</name>
</gene>
<sequence length="297" mass="31737">MTLSSFSLPPRRDSLDLAAIRVSRGDFAGQRLLALETSGDYLSVAVAHGDQLFSYHQPAPQEHSGAILTVIHALLEQAELAPHALSCLAIGQGPGAFTALRIGVACTQALAWAWNKPYYAVSSLAILAAEMAAEISGISVASASAAQEPVYFIPVFDARMGELYAAVYQEASSGTNALQCVVAPSLMSPADFPSWFCQYIHPGAVLYFSGSGVAKLDSQLSELQTHFPTMHILASALQPSARQLVQLAVMAQGSWQHDPAKLEPLYVRNKVAQTVAERAAKGNPEYLGRPDLRQSQS</sequence>
<evidence type="ECO:0000259" key="1">
    <source>
        <dbReference type="Pfam" id="PF00814"/>
    </source>
</evidence>
<dbReference type="SUPFAM" id="SSF53067">
    <property type="entry name" value="Actin-like ATPase domain"/>
    <property type="match status" value="2"/>
</dbReference>
<dbReference type="Gene3D" id="3.30.420.40">
    <property type="match status" value="2"/>
</dbReference>
<dbReference type="Pfam" id="PF00814">
    <property type="entry name" value="TsaD"/>
    <property type="match status" value="1"/>
</dbReference>
<dbReference type="PANTHER" id="PTHR11735:SF11">
    <property type="entry name" value="TRNA THREONYLCARBAMOYLADENOSINE BIOSYNTHESIS PROTEIN TSAB"/>
    <property type="match status" value="1"/>
</dbReference>
<dbReference type="GO" id="GO:0002949">
    <property type="term" value="P:tRNA threonylcarbamoyladenosine modification"/>
    <property type="evidence" value="ECO:0007669"/>
    <property type="project" value="InterPro"/>
</dbReference>
<name>A0A368L7P3_9BURK</name>
<comment type="caution">
    <text evidence="2">The sequence shown here is derived from an EMBL/GenBank/DDBJ whole genome shotgun (WGS) entry which is preliminary data.</text>
</comment>
<dbReference type="OrthoDB" id="9796919at2"/>
<dbReference type="InterPro" id="IPR022496">
    <property type="entry name" value="T6A_TsaB"/>
</dbReference>
<protein>
    <submittedName>
        <fullName evidence="2">tRNA (Adenosine(37)-N6)-threonylcarbamoyltransferase complex dimerization subunit type 1 TsaB</fullName>
    </submittedName>
</protein>
<dbReference type="Proteomes" id="UP000252357">
    <property type="component" value="Unassembled WGS sequence"/>
</dbReference>
<dbReference type="PANTHER" id="PTHR11735">
    <property type="entry name" value="TRNA N6-ADENOSINE THREONYLCARBAMOYLTRANSFERASE"/>
    <property type="match status" value="1"/>
</dbReference>